<dbReference type="Pfam" id="PF25909">
    <property type="entry name" value="zf-C2H2_AHC1"/>
    <property type="match status" value="1"/>
</dbReference>
<feature type="compositionally biased region" description="Low complexity" evidence="1">
    <location>
        <begin position="65"/>
        <end position="84"/>
    </location>
</feature>
<feature type="compositionally biased region" description="Polar residues" evidence="1">
    <location>
        <begin position="580"/>
        <end position="608"/>
    </location>
</feature>
<feature type="region of interest" description="Disordered" evidence="1">
    <location>
        <begin position="1"/>
        <end position="120"/>
    </location>
</feature>
<feature type="compositionally biased region" description="Polar residues" evidence="1">
    <location>
        <begin position="98"/>
        <end position="120"/>
    </location>
</feature>
<evidence type="ECO:0000313" key="4">
    <source>
        <dbReference type="Proteomes" id="UP001365542"/>
    </source>
</evidence>
<organism evidence="3 4">
    <name type="scientific">Orbilia ellipsospora</name>
    <dbReference type="NCBI Taxonomy" id="2528407"/>
    <lineage>
        <taxon>Eukaryota</taxon>
        <taxon>Fungi</taxon>
        <taxon>Dikarya</taxon>
        <taxon>Ascomycota</taxon>
        <taxon>Pezizomycotina</taxon>
        <taxon>Orbiliomycetes</taxon>
        <taxon>Orbiliales</taxon>
        <taxon>Orbiliaceae</taxon>
        <taxon>Orbilia</taxon>
    </lineage>
</organism>
<feature type="compositionally biased region" description="Acidic residues" evidence="1">
    <location>
        <begin position="493"/>
        <end position="506"/>
    </location>
</feature>
<feature type="compositionally biased region" description="Polar residues" evidence="1">
    <location>
        <begin position="132"/>
        <end position="141"/>
    </location>
</feature>
<comment type="caution">
    <text evidence="3">The sequence shown here is derived from an EMBL/GenBank/DDBJ whole genome shotgun (WGS) entry which is preliminary data.</text>
</comment>
<gene>
    <name evidence="3" type="ORF">TWF694_001658</name>
</gene>
<evidence type="ECO:0000256" key="1">
    <source>
        <dbReference type="SAM" id="MobiDB-lite"/>
    </source>
</evidence>
<dbReference type="Proteomes" id="UP001365542">
    <property type="component" value="Unassembled WGS sequence"/>
</dbReference>
<dbReference type="InterPro" id="IPR058706">
    <property type="entry name" value="zf-C2H2_AHC1-like"/>
</dbReference>
<dbReference type="EMBL" id="JAVHJO010000010">
    <property type="protein sequence ID" value="KAK6535187.1"/>
    <property type="molecule type" value="Genomic_DNA"/>
</dbReference>
<feature type="compositionally biased region" description="Polar residues" evidence="1">
    <location>
        <begin position="40"/>
        <end position="49"/>
    </location>
</feature>
<feature type="compositionally biased region" description="Basic and acidic residues" evidence="1">
    <location>
        <begin position="309"/>
        <end position="318"/>
    </location>
</feature>
<proteinExistence type="predicted"/>
<name>A0AAV9X387_9PEZI</name>
<reference evidence="3 4" key="1">
    <citation type="submission" date="2019-10" db="EMBL/GenBank/DDBJ databases">
        <authorList>
            <person name="Palmer J.M."/>
        </authorList>
    </citation>
    <scope>NUCLEOTIDE SEQUENCE [LARGE SCALE GENOMIC DNA]</scope>
    <source>
        <strain evidence="3 4">TWF694</strain>
    </source>
</reference>
<evidence type="ECO:0000313" key="3">
    <source>
        <dbReference type="EMBL" id="KAK6535187.1"/>
    </source>
</evidence>
<keyword evidence="4" id="KW-1185">Reference proteome</keyword>
<sequence>MTQPQLASPLEPGEPSQQQAGAVTPAPDSISIAPVAPTIQKPNPTTTSPPDGPLMTNAAILKGIAASALSQPSSSSNTTSPTLQAISKPSLQPPPSLRVSTNVSNIAPSSKVSATPSSARNESIFRNLQANMGTQSPNNVDESGPARASQLLRPNPGPSGKRPSMRHITAAQPEMTQAEKDNRTQKIRDIINEQFGLEILLKHRELQDIEAELGKAEACLEQIRRCSIEEAMERDGHFDDPSGEVLVYAPARHVLEGPYSRDYSDWLAEERVPTNRTRYHDVLAANQSQNFVLQQRGRQDPQGSKRPKREAAMPSEKRPTICLHRQPDGSVVKLACLDCKRDTFGSMQGFINHCRLAHQRDFQTHDHAAAACGTPFDTTKYDGPLPPPRNNKSSKYASLSAHPAVPKPSRAAVNTKAAPKANKKKNGAAPPGSEAANIVQAGPLTPPLQAEDVTLQKTIQTSHLKEYLSKKQMEVENLDVMVEEAVNRVGMVDESEGEEEEGEDTNDVVQTNQKQPVSGQKPVTSAHIPVQSPESPAVEPLKVQTQPADVDMVDVPVESTLQTNPLDPPTSEVPVAETIPTETGYESIQPITDSGETSTPILVTTPVNKTHDEEEEPPRPTSRRSNQGSRQSPRTPVAPAPVRMGTRAHPSPDADQHNTRHSARLAEAGKASPGKRV</sequence>
<feature type="compositionally biased region" description="Low complexity" evidence="1">
    <location>
        <begin position="411"/>
        <end position="420"/>
    </location>
</feature>
<feature type="compositionally biased region" description="Polar residues" evidence="1">
    <location>
        <begin position="507"/>
        <end position="523"/>
    </location>
</feature>
<evidence type="ECO:0000259" key="2">
    <source>
        <dbReference type="Pfam" id="PF25909"/>
    </source>
</evidence>
<feature type="domain" description="AHC1-like C2H2 zinc-finger" evidence="2">
    <location>
        <begin position="323"/>
        <end position="366"/>
    </location>
</feature>
<dbReference type="AlphaFoldDB" id="A0AAV9X387"/>
<feature type="region of interest" description="Disordered" evidence="1">
    <location>
        <begin position="132"/>
        <end position="165"/>
    </location>
</feature>
<protein>
    <recommendedName>
        <fullName evidence="2">AHC1-like C2H2 zinc-finger domain-containing protein</fullName>
    </recommendedName>
</protein>
<accession>A0AAV9X387</accession>
<feature type="region of interest" description="Disordered" evidence="1">
    <location>
        <begin position="492"/>
        <end position="550"/>
    </location>
</feature>
<feature type="region of interest" description="Disordered" evidence="1">
    <location>
        <begin position="290"/>
        <end position="318"/>
    </location>
</feature>
<feature type="region of interest" description="Disordered" evidence="1">
    <location>
        <begin position="381"/>
        <end position="439"/>
    </location>
</feature>
<feature type="region of interest" description="Disordered" evidence="1">
    <location>
        <begin position="580"/>
        <end position="677"/>
    </location>
</feature>